<proteinExistence type="predicted"/>
<evidence type="ECO:0000256" key="10">
    <source>
        <dbReference type="PROSITE-ProRule" id="PRU00169"/>
    </source>
</evidence>
<protein>
    <recommendedName>
        <fullName evidence="9">Response regulator SaeR</fullName>
    </recommendedName>
</protein>
<reference evidence="14 15" key="1">
    <citation type="submission" date="2015-04" db="EMBL/GenBank/DDBJ databases">
        <title>Taxonomic description and genome sequence of Salinicoccus sediminis sp. nov., a novel hyper halotolerant bacterium isolated from marine sediment.</title>
        <authorList>
            <person name="Mathan Kumar R."/>
            <person name="Kaur G."/>
            <person name="Kumar N."/>
            <person name="Kumar A."/>
            <person name="Singh N.K."/>
            <person name="Kaur N."/>
            <person name="Mayilraj S."/>
        </authorList>
    </citation>
    <scope>NUCLEOTIDE SEQUENCE [LARGE SCALE GENOMIC DNA]</scope>
    <source>
        <strain evidence="14 15">SV-16</strain>
    </source>
</reference>
<evidence type="ECO:0000256" key="4">
    <source>
        <dbReference type="ARBA" id="ARBA00022606"/>
    </source>
</evidence>
<dbReference type="GO" id="GO:0000156">
    <property type="term" value="F:phosphorelay response regulator activity"/>
    <property type="evidence" value="ECO:0007669"/>
    <property type="project" value="TreeGrafter"/>
</dbReference>
<evidence type="ECO:0000256" key="6">
    <source>
        <dbReference type="ARBA" id="ARBA00023015"/>
    </source>
</evidence>
<dbReference type="STRING" id="1432562.WN59_09480"/>
<dbReference type="InterPro" id="IPR011006">
    <property type="entry name" value="CheY-like_superfamily"/>
</dbReference>
<dbReference type="GO" id="GO:0006355">
    <property type="term" value="P:regulation of DNA-templated transcription"/>
    <property type="evidence" value="ECO:0007669"/>
    <property type="project" value="InterPro"/>
</dbReference>
<comment type="subcellular location">
    <subcellularLocation>
        <location evidence="1">Cytoplasm</location>
    </subcellularLocation>
</comment>
<evidence type="ECO:0000256" key="9">
    <source>
        <dbReference type="ARBA" id="ARBA00040348"/>
    </source>
</evidence>
<feature type="DNA-binding region" description="OmpR/PhoB-type" evidence="11">
    <location>
        <begin position="130"/>
        <end position="229"/>
    </location>
</feature>
<dbReference type="GO" id="GO:0000976">
    <property type="term" value="F:transcription cis-regulatory region binding"/>
    <property type="evidence" value="ECO:0007669"/>
    <property type="project" value="TreeGrafter"/>
</dbReference>
<dbReference type="Pfam" id="PF00486">
    <property type="entry name" value="Trans_reg_C"/>
    <property type="match status" value="1"/>
</dbReference>
<dbReference type="InterPro" id="IPR039420">
    <property type="entry name" value="WalR-like"/>
</dbReference>
<dbReference type="Proteomes" id="UP000034287">
    <property type="component" value="Unassembled WGS sequence"/>
</dbReference>
<organism evidence="14 15">
    <name type="scientific">Salinicoccus sediminis</name>
    <dbReference type="NCBI Taxonomy" id="1432562"/>
    <lineage>
        <taxon>Bacteria</taxon>
        <taxon>Bacillati</taxon>
        <taxon>Bacillota</taxon>
        <taxon>Bacilli</taxon>
        <taxon>Bacillales</taxon>
        <taxon>Staphylococcaceae</taxon>
        <taxon>Salinicoccus</taxon>
    </lineage>
</organism>
<dbReference type="SMART" id="SM00862">
    <property type="entry name" value="Trans_reg_C"/>
    <property type="match status" value="1"/>
</dbReference>
<keyword evidence="8" id="KW-0804">Transcription</keyword>
<dbReference type="PATRIC" id="fig|1432562.3.peg.1875"/>
<evidence type="ECO:0000256" key="8">
    <source>
        <dbReference type="ARBA" id="ARBA00023163"/>
    </source>
</evidence>
<dbReference type="InterPro" id="IPR001789">
    <property type="entry name" value="Sig_transdc_resp-reg_receiver"/>
</dbReference>
<evidence type="ECO:0000256" key="1">
    <source>
        <dbReference type="ARBA" id="ARBA00004496"/>
    </source>
</evidence>
<comment type="caution">
    <text evidence="14">The sequence shown here is derived from an EMBL/GenBank/DDBJ whole genome shotgun (WGS) entry which is preliminary data.</text>
</comment>
<evidence type="ECO:0000256" key="7">
    <source>
        <dbReference type="ARBA" id="ARBA00023125"/>
    </source>
</evidence>
<dbReference type="CDD" id="cd00383">
    <property type="entry name" value="trans_reg_C"/>
    <property type="match status" value="1"/>
</dbReference>
<keyword evidence="6" id="KW-0805">Transcription regulation</keyword>
<dbReference type="PANTHER" id="PTHR48111">
    <property type="entry name" value="REGULATOR OF RPOS"/>
    <property type="match status" value="1"/>
</dbReference>
<dbReference type="FunFam" id="1.10.10.10:FF:000018">
    <property type="entry name" value="DNA-binding response regulator ResD"/>
    <property type="match status" value="1"/>
</dbReference>
<gene>
    <name evidence="14" type="ORF">WN59_09480</name>
</gene>
<keyword evidence="4" id="KW-0716">Sensory transduction</keyword>
<accession>A0A0M2SML4</accession>
<dbReference type="GO" id="GO:0032993">
    <property type="term" value="C:protein-DNA complex"/>
    <property type="evidence" value="ECO:0007669"/>
    <property type="project" value="TreeGrafter"/>
</dbReference>
<dbReference type="SMART" id="SM00448">
    <property type="entry name" value="REC"/>
    <property type="match status" value="1"/>
</dbReference>
<evidence type="ECO:0000313" key="15">
    <source>
        <dbReference type="Proteomes" id="UP000034287"/>
    </source>
</evidence>
<keyword evidence="7 11" id="KW-0238">DNA-binding</keyword>
<dbReference type="Gene3D" id="3.40.50.2300">
    <property type="match status" value="1"/>
</dbReference>
<dbReference type="OrthoDB" id="9790442at2"/>
<dbReference type="PROSITE" id="PS51755">
    <property type="entry name" value="OMPR_PHOB"/>
    <property type="match status" value="1"/>
</dbReference>
<keyword evidence="2" id="KW-0963">Cytoplasm</keyword>
<sequence>MNRKRDILVVEDDDDINRLLCDIIHKNGWGAQPAYSGTEAALYIDRGEWDLILLDLMLPGMAGEEILDRVAGSSGTPVIVISAKGARETRISALRSGADDFIDKPFDVDEVAARIESVLRRYESTGERGPKVLAHKDIVLDPDSKTVEVAGRPLALTAREYTILVTLMTRPDKVFSKANIFESVWGEPFHGDENTVNVHMSNLRSKLAKANPDGAYIDTVWGMGYRMKS</sequence>
<evidence type="ECO:0000256" key="5">
    <source>
        <dbReference type="ARBA" id="ARBA00023012"/>
    </source>
</evidence>
<dbReference type="InterPro" id="IPR036388">
    <property type="entry name" value="WH-like_DNA-bd_sf"/>
</dbReference>
<name>A0A0M2SML4_9STAP</name>
<keyword evidence="3 10" id="KW-0597">Phosphoprotein</keyword>
<keyword evidence="5" id="KW-0902">Two-component regulatory system</keyword>
<dbReference type="InterPro" id="IPR001867">
    <property type="entry name" value="OmpR/PhoB-type_DNA-bd"/>
</dbReference>
<feature type="domain" description="OmpR/PhoB-type" evidence="13">
    <location>
        <begin position="130"/>
        <end position="229"/>
    </location>
</feature>
<evidence type="ECO:0000256" key="3">
    <source>
        <dbReference type="ARBA" id="ARBA00022553"/>
    </source>
</evidence>
<dbReference type="EMBL" id="LAYZ01000024">
    <property type="protein sequence ID" value="KKK33835.1"/>
    <property type="molecule type" value="Genomic_DNA"/>
</dbReference>
<dbReference type="PROSITE" id="PS50110">
    <property type="entry name" value="RESPONSE_REGULATORY"/>
    <property type="match status" value="1"/>
</dbReference>
<evidence type="ECO:0000256" key="11">
    <source>
        <dbReference type="PROSITE-ProRule" id="PRU01091"/>
    </source>
</evidence>
<dbReference type="Pfam" id="PF00072">
    <property type="entry name" value="Response_reg"/>
    <property type="match status" value="1"/>
</dbReference>
<dbReference type="AlphaFoldDB" id="A0A0M2SML4"/>
<dbReference type="PANTHER" id="PTHR48111:SF2">
    <property type="entry name" value="RESPONSE REGULATOR SAER"/>
    <property type="match status" value="1"/>
</dbReference>
<evidence type="ECO:0000259" key="12">
    <source>
        <dbReference type="PROSITE" id="PS50110"/>
    </source>
</evidence>
<dbReference type="SUPFAM" id="SSF52172">
    <property type="entry name" value="CheY-like"/>
    <property type="match status" value="1"/>
</dbReference>
<dbReference type="RefSeq" id="WP_046516352.1">
    <property type="nucleotide sequence ID" value="NZ_LAYZ01000024.1"/>
</dbReference>
<evidence type="ECO:0000259" key="13">
    <source>
        <dbReference type="PROSITE" id="PS51755"/>
    </source>
</evidence>
<dbReference type="Gene3D" id="1.10.10.10">
    <property type="entry name" value="Winged helix-like DNA-binding domain superfamily/Winged helix DNA-binding domain"/>
    <property type="match status" value="1"/>
</dbReference>
<evidence type="ECO:0000313" key="14">
    <source>
        <dbReference type="EMBL" id="KKK33835.1"/>
    </source>
</evidence>
<dbReference type="GO" id="GO:0005829">
    <property type="term" value="C:cytosol"/>
    <property type="evidence" value="ECO:0007669"/>
    <property type="project" value="TreeGrafter"/>
</dbReference>
<feature type="modified residue" description="4-aspartylphosphate" evidence="10">
    <location>
        <position position="55"/>
    </location>
</feature>
<keyword evidence="15" id="KW-1185">Reference proteome</keyword>
<evidence type="ECO:0000256" key="2">
    <source>
        <dbReference type="ARBA" id="ARBA00022490"/>
    </source>
</evidence>
<feature type="domain" description="Response regulatory" evidence="12">
    <location>
        <begin position="6"/>
        <end position="119"/>
    </location>
</feature>